<keyword evidence="1" id="KW-0472">Membrane</keyword>
<name>A0A6J5KJ29_9CAUD</name>
<accession>A0A6J5KJ29</accession>
<reference evidence="2" key="1">
    <citation type="submission" date="2020-04" db="EMBL/GenBank/DDBJ databases">
        <authorList>
            <person name="Chiriac C."/>
            <person name="Salcher M."/>
            <person name="Ghai R."/>
            <person name="Kavagutti S V."/>
        </authorList>
    </citation>
    <scope>NUCLEOTIDE SEQUENCE</scope>
</reference>
<sequence>MGTLLISALATACILSAVEAFILSLGKWRGLLSLILNTIFCVTLKVGLRDVLPYVLGATFVGLTLSLLVEQIFTGVSKGDLPKRIPPR</sequence>
<keyword evidence="1" id="KW-1133">Transmembrane helix</keyword>
<organism evidence="2">
    <name type="scientific">uncultured Caudovirales phage</name>
    <dbReference type="NCBI Taxonomy" id="2100421"/>
    <lineage>
        <taxon>Viruses</taxon>
        <taxon>Duplodnaviria</taxon>
        <taxon>Heunggongvirae</taxon>
        <taxon>Uroviricota</taxon>
        <taxon>Caudoviricetes</taxon>
        <taxon>Peduoviridae</taxon>
        <taxon>Maltschvirus</taxon>
        <taxon>Maltschvirus maltsch</taxon>
    </lineage>
</organism>
<proteinExistence type="predicted"/>
<evidence type="ECO:0000256" key="1">
    <source>
        <dbReference type="SAM" id="Phobius"/>
    </source>
</evidence>
<evidence type="ECO:0000313" key="2">
    <source>
        <dbReference type="EMBL" id="CAB4122158.1"/>
    </source>
</evidence>
<keyword evidence="1" id="KW-0812">Transmembrane</keyword>
<dbReference type="EMBL" id="LR796157">
    <property type="protein sequence ID" value="CAB4122158.1"/>
    <property type="molecule type" value="Genomic_DNA"/>
</dbReference>
<feature type="transmembrane region" description="Helical" evidence="1">
    <location>
        <begin position="55"/>
        <end position="73"/>
    </location>
</feature>
<protein>
    <submittedName>
        <fullName evidence="2">Uncharacterized protein</fullName>
    </submittedName>
</protein>
<gene>
    <name evidence="2" type="ORF">UFOVP27_79</name>
</gene>